<keyword evidence="2" id="KW-1185">Reference proteome</keyword>
<comment type="caution">
    <text evidence="1">The sequence shown here is derived from an EMBL/GenBank/DDBJ whole genome shotgun (WGS) entry which is preliminary data.</text>
</comment>
<evidence type="ECO:0000313" key="1">
    <source>
        <dbReference type="EMBL" id="NKI32794.1"/>
    </source>
</evidence>
<proteinExistence type="predicted"/>
<reference evidence="1 2" key="1">
    <citation type="submission" date="2020-04" db="EMBL/GenBank/DDBJ databases">
        <authorList>
            <person name="Yoon J."/>
        </authorList>
    </citation>
    <scope>NUCLEOTIDE SEQUENCE [LARGE SCALE GENOMIC DNA]</scope>
    <source>
        <strain evidence="1 2">DJ-13</strain>
    </source>
</reference>
<dbReference type="PROSITE" id="PS51257">
    <property type="entry name" value="PROKAR_LIPOPROTEIN"/>
    <property type="match status" value="1"/>
</dbReference>
<organism evidence="1 2">
    <name type="scientific">Croceivirga thetidis</name>
    <dbReference type="NCBI Taxonomy" id="2721623"/>
    <lineage>
        <taxon>Bacteria</taxon>
        <taxon>Pseudomonadati</taxon>
        <taxon>Bacteroidota</taxon>
        <taxon>Flavobacteriia</taxon>
        <taxon>Flavobacteriales</taxon>
        <taxon>Flavobacteriaceae</taxon>
        <taxon>Croceivirga</taxon>
    </lineage>
</organism>
<gene>
    <name evidence="1" type="ORF">HCU67_12625</name>
</gene>
<evidence type="ECO:0008006" key="3">
    <source>
        <dbReference type="Google" id="ProtNLM"/>
    </source>
</evidence>
<dbReference type="RefSeq" id="WP_168552969.1">
    <property type="nucleotide sequence ID" value="NZ_JAAWWL010000002.1"/>
</dbReference>
<protein>
    <recommendedName>
        <fullName evidence="3">DUF4848 domain-containing protein</fullName>
    </recommendedName>
</protein>
<accession>A0ABX1GT44</accession>
<dbReference type="Proteomes" id="UP000718451">
    <property type="component" value="Unassembled WGS sequence"/>
</dbReference>
<sequence>MKYYTHILLVSSILLLVISCSKNEEEIIDSEQIFDVNASFEKQIMSIPNNSFTDESLITEYSEIMKEVLTMAKDAEFRNYIYKESVNESNAGDDYLVNIVDVSDAFKSKGGAFSKSSENLGRLDSKIRSIDASIEPMVFFPKAETIEDRVIANKNYDVSKNLNEPIAVLKGAYNDDYSAPGYTLNANGDLVYNQMINEDFAWNNDVYVIGARENTGLVVGPCGEENYQKNSNDCYATGGGGGGGSSTRNTRVNGRAELGGELQVTSDLNEIEHWFSGKLEFRMVVAGVEGSAATVIRDLAFGKVKRKHFRDKKWYDYDVFLFNWNLNNLGDFNIEKWIEVDGGPTGEISITLPGRAAKPASGDTPAVSAFPGGTAKVSFKRDDDDLGVSLIQFTDDLTQEYSLGKIKIRRN</sequence>
<name>A0ABX1GT44_9FLAO</name>
<evidence type="ECO:0000313" key="2">
    <source>
        <dbReference type="Proteomes" id="UP000718451"/>
    </source>
</evidence>
<dbReference type="EMBL" id="JAAWWL010000002">
    <property type="protein sequence ID" value="NKI32794.1"/>
    <property type="molecule type" value="Genomic_DNA"/>
</dbReference>